<gene>
    <name evidence="1" type="ORF">EB235_18420</name>
</gene>
<dbReference type="Proteomes" id="UP000503017">
    <property type="component" value="Chromosome"/>
</dbReference>
<protein>
    <submittedName>
        <fullName evidence="1">Uncharacterized protein</fullName>
    </submittedName>
</protein>
<reference evidence="1 2" key="1">
    <citation type="submission" date="2018-10" db="EMBL/GenBank/DDBJ databases">
        <authorList>
            <person name="Perry B.J."/>
            <person name="Sullivan J.T."/>
            <person name="Murphy R.J.T."/>
            <person name="Ramsay J.P."/>
            <person name="Ronson C.W."/>
        </authorList>
    </citation>
    <scope>NUCLEOTIDE SEQUENCE [LARGE SCALE GENOMIC DNA]</scope>
    <source>
        <strain evidence="1 2">R88b</strain>
    </source>
</reference>
<evidence type="ECO:0000313" key="2">
    <source>
        <dbReference type="Proteomes" id="UP000503017"/>
    </source>
</evidence>
<sequence>MSAVFMVADTKGGQGSLSTAKIAPALKVFLNSTNGRHDFATDAISYRHHANRNVPSIALR</sequence>
<dbReference type="AlphaFoldDB" id="A0A6M7WP32"/>
<organism evidence="1 2">
    <name type="scientific">Mesorhizobium loti R88b</name>
    <dbReference type="NCBI Taxonomy" id="935548"/>
    <lineage>
        <taxon>Bacteria</taxon>
        <taxon>Pseudomonadati</taxon>
        <taxon>Pseudomonadota</taxon>
        <taxon>Alphaproteobacteria</taxon>
        <taxon>Hyphomicrobiales</taxon>
        <taxon>Phyllobacteriaceae</taxon>
        <taxon>Mesorhizobium</taxon>
    </lineage>
</organism>
<name>A0A6M7WP32_RHILI</name>
<proteinExistence type="predicted"/>
<accession>A0A6M7WP32</accession>
<dbReference type="EMBL" id="CP033367">
    <property type="protein sequence ID" value="QKD03236.1"/>
    <property type="molecule type" value="Genomic_DNA"/>
</dbReference>
<evidence type="ECO:0000313" key="1">
    <source>
        <dbReference type="EMBL" id="QKD03236.1"/>
    </source>
</evidence>